<dbReference type="RefSeq" id="WP_218118741.1">
    <property type="nucleotide sequence ID" value="NZ_FNHQ01000013.1"/>
</dbReference>
<sequence length="155" mass="17280">MKKIQITDVMKREMNRKLMMFYTGIKRSADGILKKQSQDTASKLDILNYMRDQAGTLKTILNQEGFNDKFAEILHQGWQKKKSITNGISNGNIDEIYQQALEAGASGGKILGAGGGGFLLLYCDEAKQPAVRNAVGLRELDFRIAERGSRVVYFA</sequence>
<dbReference type="STRING" id="349095.SAMN05660299_01534"/>
<dbReference type="GO" id="GO:0005524">
    <property type="term" value="F:ATP binding"/>
    <property type="evidence" value="ECO:0007669"/>
    <property type="project" value="InterPro"/>
</dbReference>
<dbReference type="PANTHER" id="PTHR32463">
    <property type="entry name" value="L-FUCOSE KINASE"/>
    <property type="match status" value="1"/>
</dbReference>
<dbReference type="Pfam" id="PF08544">
    <property type="entry name" value="GHMP_kinases_C"/>
    <property type="match status" value="1"/>
</dbReference>
<keyword evidence="5" id="KW-1185">Reference proteome</keyword>
<dbReference type="GO" id="GO:0042352">
    <property type="term" value="P:GDP-L-fucose salvage"/>
    <property type="evidence" value="ECO:0007669"/>
    <property type="project" value="TreeGrafter"/>
</dbReference>
<proteinExistence type="predicted"/>
<evidence type="ECO:0000256" key="2">
    <source>
        <dbReference type="ARBA" id="ARBA00022777"/>
    </source>
</evidence>
<dbReference type="Gene3D" id="3.30.70.890">
    <property type="entry name" value="GHMP kinase, C-terminal domain"/>
    <property type="match status" value="1"/>
</dbReference>
<evidence type="ECO:0000256" key="1">
    <source>
        <dbReference type="ARBA" id="ARBA00022679"/>
    </source>
</evidence>
<dbReference type="InterPro" id="IPR001174">
    <property type="entry name" value="HddA/FKP"/>
</dbReference>
<dbReference type="InterPro" id="IPR013750">
    <property type="entry name" value="GHMP_kinase_C_dom"/>
</dbReference>
<evidence type="ECO:0000313" key="5">
    <source>
        <dbReference type="Proteomes" id="UP000199309"/>
    </source>
</evidence>
<dbReference type="AlphaFoldDB" id="A0A1G9W1M8"/>
<dbReference type="SUPFAM" id="SSF55060">
    <property type="entry name" value="GHMP Kinase, C-terminal domain"/>
    <property type="match status" value="1"/>
</dbReference>
<gene>
    <name evidence="4" type="ORF">SAMN05660299_01534</name>
</gene>
<evidence type="ECO:0000313" key="4">
    <source>
        <dbReference type="EMBL" id="SDM78442.1"/>
    </source>
</evidence>
<reference evidence="4 5" key="1">
    <citation type="submission" date="2016-10" db="EMBL/GenBank/DDBJ databases">
        <authorList>
            <person name="de Groot N.N."/>
        </authorList>
    </citation>
    <scope>NUCLEOTIDE SEQUENCE [LARGE SCALE GENOMIC DNA]</scope>
    <source>
        <strain evidence="4 5">DSM 16981</strain>
    </source>
</reference>
<organism evidence="4 5">
    <name type="scientific">Megasphaera paucivorans</name>
    <dbReference type="NCBI Taxonomy" id="349095"/>
    <lineage>
        <taxon>Bacteria</taxon>
        <taxon>Bacillati</taxon>
        <taxon>Bacillota</taxon>
        <taxon>Negativicutes</taxon>
        <taxon>Veillonellales</taxon>
        <taxon>Veillonellaceae</taxon>
        <taxon>Megasphaera</taxon>
    </lineage>
</organism>
<dbReference type="EMBL" id="FNHQ01000013">
    <property type="protein sequence ID" value="SDM78442.1"/>
    <property type="molecule type" value="Genomic_DNA"/>
</dbReference>
<dbReference type="Proteomes" id="UP000199309">
    <property type="component" value="Unassembled WGS sequence"/>
</dbReference>
<keyword evidence="2 4" id="KW-0418">Kinase</keyword>
<dbReference type="PANTHER" id="PTHR32463:SF0">
    <property type="entry name" value="L-FUCOSE KINASE"/>
    <property type="match status" value="1"/>
</dbReference>
<keyword evidence="1" id="KW-0808">Transferase</keyword>
<accession>A0A1G9W1M8</accession>
<evidence type="ECO:0000259" key="3">
    <source>
        <dbReference type="Pfam" id="PF08544"/>
    </source>
</evidence>
<dbReference type="PRINTS" id="PR00960">
    <property type="entry name" value="LMBPPROTEIN"/>
</dbReference>
<dbReference type="GO" id="GO:0050201">
    <property type="term" value="F:fucokinase activity"/>
    <property type="evidence" value="ECO:0007669"/>
    <property type="project" value="TreeGrafter"/>
</dbReference>
<dbReference type="InterPro" id="IPR036554">
    <property type="entry name" value="GHMP_kinase_C_sf"/>
</dbReference>
<name>A0A1G9W1M8_9FIRM</name>
<dbReference type="InterPro" id="IPR052203">
    <property type="entry name" value="GHMP_Kinase-Related"/>
</dbReference>
<feature type="domain" description="GHMP kinase C-terminal" evidence="3">
    <location>
        <begin position="65"/>
        <end position="135"/>
    </location>
</feature>
<protein>
    <submittedName>
        <fullName evidence="4">GHMP kinases C terminal</fullName>
    </submittedName>
</protein>